<reference evidence="7 8" key="1">
    <citation type="submission" date="2023-04" db="EMBL/GenBank/DDBJ databases">
        <title>Genome of Basidiobolus ranarum AG-B5.</title>
        <authorList>
            <person name="Stajich J.E."/>
            <person name="Carter-House D."/>
            <person name="Gryganskyi A."/>
        </authorList>
    </citation>
    <scope>NUCLEOTIDE SEQUENCE [LARGE SCALE GENOMIC DNA]</scope>
    <source>
        <strain evidence="7 8">AG-B5</strain>
    </source>
</reference>
<dbReference type="PANTHER" id="PTHR44040:SF1">
    <property type="entry name" value="RETINOBLASTOMA-BINDING PROTEIN 5"/>
    <property type="match status" value="1"/>
</dbReference>
<accession>A0ABR2VRH5</accession>
<feature type="repeat" description="WD" evidence="5">
    <location>
        <begin position="61"/>
        <end position="102"/>
    </location>
</feature>
<evidence type="ECO:0000256" key="4">
    <source>
        <dbReference type="ARBA" id="ARBA00023242"/>
    </source>
</evidence>
<evidence type="ECO:0000256" key="5">
    <source>
        <dbReference type="PROSITE-ProRule" id="PRU00221"/>
    </source>
</evidence>
<evidence type="ECO:0000256" key="3">
    <source>
        <dbReference type="ARBA" id="ARBA00022737"/>
    </source>
</evidence>
<protein>
    <submittedName>
        <fullName evidence="7">Chromatin binding protein</fullName>
    </submittedName>
</protein>
<dbReference type="PROSITE" id="PS50294">
    <property type="entry name" value="WD_REPEATS_REGION"/>
    <property type="match status" value="1"/>
</dbReference>
<comment type="subcellular location">
    <subcellularLocation>
        <location evidence="1">Nucleus</location>
    </subcellularLocation>
</comment>
<name>A0ABR2VRH5_9FUNG</name>
<evidence type="ECO:0000256" key="1">
    <source>
        <dbReference type="ARBA" id="ARBA00004123"/>
    </source>
</evidence>
<feature type="region of interest" description="Disordered" evidence="6">
    <location>
        <begin position="413"/>
        <end position="439"/>
    </location>
</feature>
<evidence type="ECO:0000256" key="6">
    <source>
        <dbReference type="SAM" id="MobiDB-lite"/>
    </source>
</evidence>
<dbReference type="InterPro" id="IPR036322">
    <property type="entry name" value="WD40_repeat_dom_sf"/>
</dbReference>
<dbReference type="SUPFAM" id="SSF50978">
    <property type="entry name" value="WD40 repeat-like"/>
    <property type="match status" value="1"/>
</dbReference>
<sequence>MNLQLLDPFENNFPEIIEEVLEDGPTIICAFNGNGSFLAGGCTDGRCLIWDFETRSITRKLEGHTKSVSSVSWSRNGRFILTSSEDGQCIYWDLLDTRILHTIDFGAPVLKAQIHPKNDSLILVCLSQKAPVLVDLSRDLEQTTLPVSTGNMEEQSDANSGLDYVSEGTFNRKGDRIYTGSSRGYLNIIDMDTKKITYSTRATSSTIKHIQFSHKGKDMLLNSNDRVIRMYTLDDEGNPQLEHKFQDLVNRIQWNQTTFSNDDDYVIGASAHKAEHNIYVWDKNMANLIKILEGPKEPLRDLTWHPKRPIIASVSTYGMVYVWTRSPNESWSAFAPDFKELEENAEYEEREDEFDVISENQSSKLNDLEENLLIDVVTIDKPFTNGSEELSEEMFFIPVRPEKDNDITYFKEGYDNAEMAPNSEETHKRKSPSEDTPLL</sequence>
<keyword evidence="2 5" id="KW-0853">WD repeat</keyword>
<dbReference type="PANTHER" id="PTHR44040">
    <property type="entry name" value="RETINOBLASTOMA-BINDING PROTEIN 5"/>
    <property type="match status" value="1"/>
</dbReference>
<dbReference type="Proteomes" id="UP001479436">
    <property type="component" value="Unassembled WGS sequence"/>
</dbReference>
<evidence type="ECO:0000256" key="2">
    <source>
        <dbReference type="ARBA" id="ARBA00022574"/>
    </source>
</evidence>
<comment type="caution">
    <text evidence="7">The sequence shown here is derived from an EMBL/GenBank/DDBJ whole genome shotgun (WGS) entry which is preliminary data.</text>
</comment>
<dbReference type="Pfam" id="PF00400">
    <property type="entry name" value="WD40"/>
    <property type="match status" value="3"/>
</dbReference>
<dbReference type="InterPro" id="IPR001680">
    <property type="entry name" value="WD40_rpt"/>
</dbReference>
<keyword evidence="8" id="KW-1185">Reference proteome</keyword>
<evidence type="ECO:0000313" key="8">
    <source>
        <dbReference type="Proteomes" id="UP001479436"/>
    </source>
</evidence>
<keyword evidence="4" id="KW-0539">Nucleus</keyword>
<dbReference type="PROSITE" id="PS50082">
    <property type="entry name" value="WD_REPEATS_2"/>
    <property type="match status" value="1"/>
</dbReference>
<feature type="compositionally biased region" description="Basic and acidic residues" evidence="6">
    <location>
        <begin position="424"/>
        <end position="433"/>
    </location>
</feature>
<dbReference type="InterPro" id="IPR015943">
    <property type="entry name" value="WD40/YVTN_repeat-like_dom_sf"/>
</dbReference>
<proteinExistence type="predicted"/>
<evidence type="ECO:0000313" key="7">
    <source>
        <dbReference type="EMBL" id="KAK9695468.1"/>
    </source>
</evidence>
<dbReference type="Gene3D" id="2.130.10.10">
    <property type="entry name" value="YVTN repeat-like/Quinoprotein amine dehydrogenase"/>
    <property type="match status" value="1"/>
</dbReference>
<dbReference type="EMBL" id="JASJQH010008072">
    <property type="protein sequence ID" value="KAK9695468.1"/>
    <property type="molecule type" value="Genomic_DNA"/>
</dbReference>
<keyword evidence="3" id="KW-0677">Repeat</keyword>
<gene>
    <name evidence="7" type="primary">SWD1</name>
    <name evidence="7" type="ORF">K7432_012941</name>
</gene>
<dbReference type="InterPro" id="IPR037850">
    <property type="entry name" value="RBBP5/Swd1"/>
</dbReference>
<organism evidence="7 8">
    <name type="scientific">Basidiobolus ranarum</name>
    <dbReference type="NCBI Taxonomy" id="34480"/>
    <lineage>
        <taxon>Eukaryota</taxon>
        <taxon>Fungi</taxon>
        <taxon>Fungi incertae sedis</taxon>
        <taxon>Zoopagomycota</taxon>
        <taxon>Entomophthoromycotina</taxon>
        <taxon>Basidiobolomycetes</taxon>
        <taxon>Basidiobolales</taxon>
        <taxon>Basidiobolaceae</taxon>
        <taxon>Basidiobolus</taxon>
    </lineage>
</organism>
<dbReference type="SMART" id="SM00320">
    <property type="entry name" value="WD40"/>
    <property type="match status" value="6"/>
</dbReference>